<dbReference type="SUPFAM" id="SSF160904">
    <property type="entry name" value="Jann2411-like"/>
    <property type="match status" value="1"/>
</dbReference>
<evidence type="ECO:0000313" key="3">
    <source>
        <dbReference type="Proteomes" id="UP000572635"/>
    </source>
</evidence>
<gene>
    <name evidence="2" type="ORF">HDA36_000583</name>
</gene>
<sequence length="183" mass="19745">MAYDRPPAPEDLEPVESFCDSARFLYGEDSFADVASARSWLRDHGHAAAADALDRAGLGVLAEVREAVRGHLEGDAGARRRLTAAAADLLGSPRWEEDGALVHPVAAADPVRALAGSVLAALAAAEPSGRRARLKVCRSPECRWVFYDRSPANNASWCSMDICGARHKMRTYRSRRGTARTGD</sequence>
<dbReference type="InterPro" id="IPR021005">
    <property type="entry name" value="Znf_CGNR"/>
</dbReference>
<comment type="caution">
    <text evidence="2">The sequence shown here is derived from an EMBL/GenBank/DDBJ whole genome shotgun (WGS) entry which is preliminary data.</text>
</comment>
<dbReference type="Proteomes" id="UP000572635">
    <property type="component" value="Unassembled WGS sequence"/>
</dbReference>
<evidence type="ECO:0000259" key="1">
    <source>
        <dbReference type="Pfam" id="PF11706"/>
    </source>
</evidence>
<dbReference type="Pfam" id="PF11706">
    <property type="entry name" value="zf-CGNR"/>
    <property type="match status" value="1"/>
</dbReference>
<dbReference type="AlphaFoldDB" id="A0A7W8QIB9"/>
<dbReference type="Gene3D" id="1.10.3300.10">
    <property type="entry name" value="Jann2411-like domain"/>
    <property type="match status" value="1"/>
</dbReference>
<accession>A0A7W8QIB9</accession>
<proteinExistence type="predicted"/>
<dbReference type="EMBL" id="JACHDB010000001">
    <property type="protein sequence ID" value="MBB5430499.1"/>
    <property type="molecule type" value="Genomic_DNA"/>
</dbReference>
<dbReference type="RefSeq" id="WP_184388422.1">
    <property type="nucleotide sequence ID" value="NZ_BAAAJD010000023.1"/>
</dbReference>
<protein>
    <submittedName>
        <fullName evidence="2">Putative RNA-binding Zn ribbon-like protein</fullName>
    </submittedName>
</protein>
<organism evidence="2 3">
    <name type="scientific">Nocardiopsis composta</name>
    <dbReference type="NCBI Taxonomy" id="157465"/>
    <lineage>
        <taxon>Bacteria</taxon>
        <taxon>Bacillati</taxon>
        <taxon>Actinomycetota</taxon>
        <taxon>Actinomycetes</taxon>
        <taxon>Streptosporangiales</taxon>
        <taxon>Nocardiopsidaceae</taxon>
        <taxon>Nocardiopsis</taxon>
    </lineage>
</organism>
<dbReference type="InterPro" id="IPR010852">
    <property type="entry name" value="ABATE"/>
</dbReference>
<dbReference type="InterPro" id="IPR023286">
    <property type="entry name" value="ABATE_dom_sf"/>
</dbReference>
<feature type="domain" description="Zinc finger CGNR" evidence="1">
    <location>
        <begin position="133"/>
        <end position="176"/>
    </location>
</feature>
<evidence type="ECO:0000313" key="2">
    <source>
        <dbReference type="EMBL" id="MBB5430499.1"/>
    </source>
</evidence>
<name>A0A7W8QIB9_9ACTN</name>
<dbReference type="PANTHER" id="PTHR35525">
    <property type="entry name" value="BLL6575 PROTEIN"/>
    <property type="match status" value="1"/>
</dbReference>
<reference evidence="2 3" key="1">
    <citation type="submission" date="2020-08" db="EMBL/GenBank/DDBJ databases">
        <title>Sequencing the genomes of 1000 actinobacteria strains.</title>
        <authorList>
            <person name="Klenk H.-P."/>
        </authorList>
    </citation>
    <scope>NUCLEOTIDE SEQUENCE [LARGE SCALE GENOMIC DNA]</scope>
    <source>
        <strain evidence="2 3">DSM 44551</strain>
    </source>
</reference>
<dbReference type="PANTHER" id="PTHR35525:SF3">
    <property type="entry name" value="BLL6575 PROTEIN"/>
    <property type="match status" value="1"/>
</dbReference>
<keyword evidence="3" id="KW-1185">Reference proteome</keyword>